<dbReference type="GO" id="GO:0032259">
    <property type="term" value="P:methylation"/>
    <property type="evidence" value="ECO:0007669"/>
    <property type="project" value="UniProtKB-KW"/>
</dbReference>
<dbReference type="InterPro" id="IPR029063">
    <property type="entry name" value="SAM-dependent_MTases_sf"/>
</dbReference>
<dbReference type="PANTHER" id="PTHR43861">
    <property type="entry name" value="TRANS-ACONITATE 2-METHYLTRANSFERASE-RELATED"/>
    <property type="match status" value="1"/>
</dbReference>
<accession>A0A7Y9FDW5</accession>
<dbReference type="Proteomes" id="UP000577956">
    <property type="component" value="Unassembled WGS sequence"/>
</dbReference>
<evidence type="ECO:0000313" key="2">
    <source>
        <dbReference type="EMBL" id="GIG33327.1"/>
    </source>
</evidence>
<dbReference type="CDD" id="cd02440">
    <property type="entry name" value="AdoMet_MTases"/>
    <property type="match status" value="1"/>
</dbReference>
<dbReference type="Proteomes" id="UP000618382">
    <property type="component" value="Unassembled WGS sequence"/>
</dbReference>
<dbReference type="AlphaFoldDB" id="A0A7Y9FDW5"/>
<dbReference type="GO" id="GO:0008168">
    <property type="term" value="F:methyltransferase activity"/>
    <property type="evidence" value="ECO:0007669"/>
    <property type="project" value="UniProtKB-KW"/>
</dbReference>
<dbReference type="Pfam" id="PF13489">
    <property type="entry name" value="Methyltransf_23"/>
    <property type="match status" value="1"/>
</dbReference>
<keyword evidence="1" id="KW-0808">Transferase</keyword>
<evidence type="ECO:0000313" key="4">
    <source>
        <dbReference type="Proteomes" id="UP000577956"/>
    </source>
</evidence>
<dbReference type="PANTHER" id="PTHR43861:SF3">
    <property type="entry name" value="PUTATIVE (AFU_ORTHOLOGUE AFUA_2G14390)-RELATED"/>
    <property type="match status" value="1"/>
</dbReference>
<dbReference type="SUPFAM" id="SSF53335">
    <property type="entry name" value="S-adenosyl-L-methionine-dependent methyltransferases"/>
    <property type="match status" value="1"/>
</dbReference>
<proteinExistence type="predicted"/>
<reference evidence="3 4" key="1">
    <citation type="submission" date="2020-07" db="EMBL/GenBank/DDBJ databases">
        <title>Sequencing the genomes of 1000 actinobacteria strains.</title>
        <authorList>
            <person name="Klenk H.-P."/>
        </authorList>
    </citation>
    <scope>NUCLEOTIDE SEQUENCE [LARGE SCALE GENOMIC DNA]</scope>
    <source>
        <strain evidence="3 4">DSM 24482</strain>
    </source>
</reference>
<dbReference type="EMBL" id="BONN01000006">
    <property type="protein sequence ID" value="GIG33327.1"/>
    <property type="molecule type" value="Genomic_DNA"/>
</dbReference>
<comment type="caution">
    <text evidence="3">The sequence shown here is derived from an EMBL/GenBank/DDBJ whole genome shotgun (WGS) entry which is preliminary data.</text>
</comment>
<reference evidence="2 5" key="2">
    <citation type="submission" date="2021-01" db="EMBL/GenBank/DDBJ databases">
        <title>Whole genome shotgun sequence of Cellulomonas oligotrophica NBRC 109435.</title>
        <authorList>
            <person name="Komaki H."/>
            <person name="Tamura T."/>
        </authorList>
    </citation>
    <scope>NUCLEOTIDE SEQUENCE [LARGE SCALE GENOMIC DNA]</scope>
    <source>
        <strain evidence="2 5">NBRC 109435</strain>
    </source>
</reference>
<evidence type="ECO:0000256" key="1">
    <source>
        <dbReference type="ARBA" id="ARBA00022679"/>
    </source>
</evidence>
<evidence type="ECO:0000313" key="3">
    <source>
        <dbReference type="EMBL" id="NYD85237.1"/>
    </source>
</evidence>
<dbReference type="Gene3D" id="3.40.50.150">
    <property type="entry name" value="Vaccinia Virus protein VP39"/>
    <property type="match status" value="1"/>
</dbReference>
<keyword evidence="3" id="KW-0489">Methyltransferase</keyword>
<sequence>MSFYKTVVDTAVRNSSHSIILDLVPAGSTVLDVGCASGYLARALVERGCTVSGVEYDAADAEEARDVLERLEIADLNARALDDIFEPGTFDAVVFGDVLEHVLDPAAALRSARALLRPGGAVIVSIPNVAHGALRLSLLLGEWDYQDTGLLDRTHIRFYTHDSLVGLLRSAGLAPTEIHATVFDPLGTEVPIDAGRLPAPVVEWVRDQPHASVYQFVLRAEPSEDPAAVEVPDVRPAVQLERPHDEHTRRAEEVQALVEAASSDAQTQATTITDLRHRLMTSRDHAIGAEAELGVARRELEWAHAEIGKAQADAIDAHARLRAALDEVTALRQQMRRAHLLGPIVPIGRRVKAAARRAVRG</sequence>
<gene>
    <name evidence="3" type="ORF">BKA21_000786</name>
    <name evidence="2" type="ORF">Col01nite_24860</name>
</gene>
<keyword evidence="5" id="KW-1185">Reference proteome</keyword>
<dbReference type="RefSeq" id="WP_140458537.1">
    <property type="nucleotide sequence ID" value="NZ_BAABFI010000022.1"/>
</dbReference>
<dbReference type="EMBL" id="JACCBK010000001">
    <property type="protein sequence ID" value="NYD85237.1"/>
    <property type="molecule type" value="Genomic_DNA"/>
</dbReference>
<name>A0A7Y9FDW5_9CELL</name>
<evidence type="ECO:0000313" key="5">
    <source>
        <dbReference type="Proteomes" id="UP000618382"/>
    </source>
</evidence>
<organism evidence="3 4">
    <name type="scientific">Cellulomonas oligotrophica</name>
    <dbReference type="NCBI Taxonomy" id="931536"/>
    <lineage>
        <taxon>Bacteria</taxon>
        <taxon>Bacillati</taxon>
        <taxon>Actinomycetota</taxon>
        <taxon>Actinomycetes</taxon>
        <taxon>Micrococcales</taxon>
        <taxon>Cellulomonadaceae</taxon>
        <taxon>Cellulomonas</taxon>
    </lineage>
</organism>
<protein>
    <submittedName>
        <fullName evidence="3">2-polyprenyl-3-methyl-5-hydroxy-6-metoxy-1, 4-benzoquinol methylase</fullName>
    </submittedName>
</protein>